<name>A0A5P8K8V5_9ACTN</name>
<dbReference type="AlphaFoldDB" id="A0A5P8K8V5"/>
<keyword evidence="2" id="KW-1185">Reference proteome</keyword>
<dbReference type="RefSeq" id="WP_152170677.1">
    <property type="nucleotide sequence ID" value="NZ_CP045096.1"/>
</dbReference>
<proteinExistence type="predicted"/>
<sequence>MPAKLTDMPPDRLDALIKHPFHRENAERLIGFIRDLRECHGPEDFVAFQHDLLKATLEASHARAARSRVIKRLKKREKLPADAPELVAGNRYDVDDWRLESDVLERIGRQLRSVGDAMAWRAFGYDRRYILTLRRNEAPGPMTLAKEGTVHEVQFMQEQWSEHRRFAMLHDLTNCLRIGDATVFDTPDENNLQAIYLHELKTNPKRREGAQLTRTRMAAEALDVNGPLPGPDKARLIDTGIPYASHLSALRDAFTYAHREGLKTMRVPGQRALLALDIPAAGNRWGLQEATRQFHTAYAALLRRTRLTGQQIAFGSGDNTARNTLAPPWGIYPLQPAECAGLIADVLVFTVTMSSDNFIEELYKAGLNAEWVLAEGADMAPLQPVVAIYGHGRRVVMARAEIERLLLELTDLGTWARGIDRLLQRGVAGWQPWPYFTDEHKVWA</sequence>
<protein>
    <submittedName>
        <fullName evidence="1">Uncharacterized protein</fullName>
    </submittedName>
</protein>
<gene>
    <name evidence="1" type="ORF">F9278_27405</name>
</gene>
<organism evidence="1 2">
    <name type="scientific">Streptomyces phaeolivaceus</name>
    <dbReference type="NCBI Taxonomy" id="2653200"/>
    <lineage>
        <taxon>Bacteria</taxon>
        <taxon>Bacillati</taxon>
        <taxon>Actinomycetota</taxon>
        <taxon>Actinomycetes</taxon>
        <taxon>Kitasatosporales</taxon>
        <taxon>Streptomycetaceae</taxon>
        <taxon>Streptomyces</taxon>
    </lineage>
</organism>
<dbReference type="Proteomes" id="UP000327294">
    <property type="component" value="Chromosome"/>
</dbReference>
<dbReference type="KEGG" id="sphv:F9278_27405"/>
<reference evidence="1 2" key="1">
    <citation type="submission" date="2019-10" db="EMBL/GenBank/DDBJ databases">
        <title>Streptomyces sp. strain GY16 isolated from leaves of Broussonetia papyrifera.</title>
        <authorList>
            <person name="Mo P."/>
        </authorList>
    </citation>
    <scope>NUCLEOTIDE SEQUENCE [LARGE SCALE GENOMIC DNA]</scope>
    <source>
        <strain evidence="1 2">GY16</strain>
    </source>
</reference>
<evidence type="ECO:0000313" key="1">
    <source>
        <dbReference type="EMBL" id="QFQ99252.1"/>
    </source>
</evidence>
<evidence type="ECO:0000313" key="2">
    <source>
        <dbReference type="Proteomes" id="UP000327294"/>
    </source>
</evidence>
<dbReference type="EMBL" id="CP045096">
    <property type="protein sequence ID" value="QFQ99252.1"/>
    <property type="molecule type" value="Genomic_DNA"/>
</dbReference>
<accession>A0A5P8K8V5</accession>